<keyword evidence="2" id="KW-1185">Reference proteome</keyword>
<comment type="caution">
    <text evidence="1">The sequence shown here is derived from an EMBL/GenBank/DDBJ whole genome shotgun (WGS) entry which is preliminary data.</text>
</comment>
<reference evidence="1" key="1">
    <citation type="submission" date="2022-06" db="EMBL/GenBank/DDBJ databases">
        <authorList>
            <person name="Legras J.-L."/>
            <person name="Devillers H."/>
            <person name="Grondin C."/>
        </authorList>
    </citation>
    <scope>NUCLEOTIDE SEQUENCE</scope>
    <source>
        <strain evidence="1">CLIB 1444</strain>
    </source>
</reference>
<proteinExistence type="predicted"/>
<name>A0ACA9YFL5_9ASCO</name>
<evidence type="ECO:0000313" key="2">
    <source>
        <dbReference type="Proteomes" id="UP001152531"/>
    </source>
</evidence>
<organism evidence="1 2">
    <name type="scientific">[Candida] jaroonii</name>
    <dbReference type="NCBI Taxonomy" id="467808"/>
    <lineage>
        <taxon>Eukaryota</taxon>
        <taxon>Fungi</taxon>
        <taxon>Dikarya</taxon>
        <taxon>Ascomycota</taxon>
        <taxon>Saccharomycotina</taxon>
        <taxon>Pichiomycetes</taxon>
        <taxon>Debaryomycetaceae</taxon>
        <taxon>Yamadazyma</taxon>
    </lineage>
</organism>
<protein>
    <submittedName>
        <fullName evidence="1">Uncharacterized protein</fullName>
    </submittedName>
</protein>
<dbReference type="Proteomes" id="UP001152531">
    <property type="component" value="Unassembled WGS sequence"/>
</dbReference>
<accession>A0ACA9YFL5</accession>
<evidence type="ECO:0000313" key="1">
    <source>
        <dbReference type="EMBL" id="CAH6723442.1"/>
    </source>
</evidence>
<dbReference type="EMBL" id="CALSDN010000015">
    <property type="protein sequence ID" value="CAH6723442.1"/>
    <property type="molecule type" value="Genomic_DNA"/>
</dbReference>
<sequence length="291" mass="33555">MSQTTVIGDDKTSRLMQMRAAQKRLKDKRKTEQNMLSSELETLKAQNDLLAKENKRLQRHINSIFGLLNNGVTSGQLKSLASVTDYKFEDEDEAYIPLHELLELNGYNRFKNLFDGENNFVLKTLCFKSIHLHNRAFANYEPSKFFTFMYKQMPKYGLSLVGNFFRDIQKVYHENLVPKCWFYPRDQMDIPSYTLSTPEIIQEIIDKFDPDSMNLEVLISFLGRESFVTDYGLAVRREDLENCFEISSISKFGEAYTLDCSNADACLAAVLKNMKQSTAATGYLLDSQKKV</sequence>
<gene>
    <name evidence="1" type="ORF">CLIB1444_15S01376</name>
</gene>